<evidence type="ECO:0008006" key="6">
    <source>
        <dbReference type="Google" id="ProtNLM"/>
    </source>
</evidence>
<reference evidence="4 5" key="1">
    <citation type="journal article" date="2012" name="MBio">
        <title>Comparative genome analysis of three eukaryotic parasites with differing abilities to transform leukocytes reveals key mediators of Theileria-induced leukocyte transformation.</title>
        <authorList>
            <person name="Hayashida K."/>
            <person name="Hara Y."/>
            <person name="Abe T."/>
            <person name="Yamasaki C."/>
            <person name="Toyoda A."/>
            <person name="Kosuge T."/>
            <person name="Suzuki Y."/>
            <person name="Sato Y."/>
            <person name="Kawashima S."/>
            <person name="Katayama T."/>
            <person name="Wakaguri H."/>
            <person name="Inoue N."/>
            <person name="Homma K."/>
            <person name="Tada-Umezaki M."/>
            <person name="Yagi Y."/>
            <person name="Fujii Y."/>
            <person name="Habara T."/>
            <person name="Kanehisa M."/>
            <person name="Watanabe H."/>
            <person name="Ito K."/>
            <person name="Gojobori T."/>
            <person name="Sugawara H."/>
            <person name="Imanishi T."/>
            <person name="Weir W."/>
            <person name="Gardner M."/>
            <person name="Pain A."/>
            <person name="Shiels B."/>
            <person name="Hattori M."/>
            <person name="Nene V."/>
            <person name="Sugimoto C."/>
        </authorList>
    </citation>
    <scope>NUCLEOTIDE SEQUENCE [LARGE SCALE GENOMIC DNA]</scope>
    <source>
        <strain evidence="4 5">Shintoku</strain>
    </source>
</reference>
<evidence type="ECO:0000256" key="2">
    <source>
        <dbReference type="SAM" id="MobiDB-lite"/>
    </source>
</evidence>
<evidence type="ECO:0000313" key="4">
    <source>
        <dbReference type="EMBL" id="BAM39113.1"/>
    </source>
</evidence>
<protein>
    <recommendedName>
        <fullName evidence="6">Pentatricopeptide repeat containing protein</fullName>
    </recommendedName>
</protein>
<keyword evidence="5" id="KW-1185">Reference proteome</keyword>
<dbReference type="OrthoDB" id="361939at2759"/>
<dbReference type="EMBL" id="AP011946">
    <property type="protein sequence ID" value="BAM39113.1"/>
    <property type="molecule type" value="Genomic_DNA"/>
</dbReference>
<dbReference type="Gene3D" id="1.25.40.10">
    <property type="entry name" value="Tetratricopeptide repeat domain"/>
    <property type="match status" value="1"/>
</dbReference>
<keyword evidence="3" id="KW-0732">Signal</keyword>
<dbReference type="OMA" id="YALMING"/>
<dbReference type="InterPro" id="IPR002885">
    <property type="entry name" value="PPR_rpt"/>
</dbReference>
<name>J4C7I8_THEOR</name>
<feature type="chain" id="PRO_5003778612" description="Pentatricopeptide repeat containing protein" evidence="3">
    <location>
        <begin position="18"/>
        <end position="244"/>
    </location>
</feature>
<dbReference type="VEuPathDB" id="PiroplasmaDB:TOT_010001276"/>
<dbReference type="GeneID" id="20714075"/>
<evidence type="ECO:0000313" key="5">
    <source>
        <dbReference type="Proteomes" id="UP000003786"/>
    </source>
</evidence>
<evidence type="ECO:0000256" key="1">
    <source>
        <dbReference type="PROSITE-ProRule" id="PRU00708"/>
    </source>
</evidence>
<feature type="region of interest" description="Disordered" evidence="2">
    <location>
        <begin position="40"/>
        <end position="78"/>
    </location>
</feature>
<feature type="compositionally biased region" description="Basic and acidic residues" evidence="2">
    <location>
        <begin position="47"/>
        <end position="62"/>
    </location>
</feature>
<accession>J4C7I8</accession>
<feature type="repeat" description="PPR" evidence="1">
    <location>
        <begin position="160"/>
        <end position="197"/>
    </location>
</feature>
<dbReference type="KEGG" id="tot:TOT_010001276"/>
<organism evidence="4 5">
    <name type="scientific">Theileria orientalis strain Shintoku</name>
    <dbReference type="NCBI Taxonomy" id="869250"/>
    <lineage>
        <taxon>Eukaryota</taxon>
        <taxon>Sar</taxon>
        <taxon>Alveolata</taxon>
        <taxon>Apicomplexa</taxon>
        <taxon>Aconoidasida</taxon>
        <taxon>Piroplasmida</taxon>
        <taxon>Theileriidae</taxon>
        <taxon>Theileria</taxon>
    </lineage>
</organism>
<feature type="compositionally biased region" description="Polar residues" evidence="2">
    <location>
        <begin position="63"/>
        <end position="73"/>
    </location>
</feature>
<gene>
    <name evidence="4" type="ORF">TOT_010001276</name>
</gene>
<dbReference type="Proteomes" id="UP000003786">
    <property type="component" value="Chromosome 1"/>
</dbReference>
<feature type="signal peptide" evidence="3">
    <location>
        <begin position="1"/>
        <end position="17"/>
    </location>
</feature>
<dbReference type="PROSITE" id="PS51375">
    <property type="entry name" value="PPR"/>
    <property type="match status" value="1"/>
</dbReference>
<evidence type="ECO:0000256" key="3">
    <source>
        <dbReference type="SAM" id="SignalP"/>
    </source>
</evidence>
<proteinExistence type="predicted"/>
<dbReference type="eggNOG" id="ENOG502SU22">
    <property type="taxonomic scope" value="Eukaryota"/>
</dbReference>
<dbReference type="InterPro" id="IPR011990">
    <property type="entry name" value="TPR-like_helical_dom_sf"/>
</dbReference>
<dbReference type="RefSeq" id="XP_009689414.1">
    <property type="nucleotide sequence ID" value="XM_009691119.1"/>
</dbReference>
<sequence length="244" mass="27570">MFRRCLLLFSLRPSTLRVRVPRVGLCDDSRNVNKALKSIRKQLGPLRRLDGRPSGDSSRDTSENSSMHTPNSETDLDGNCTLATLPDSTCTTTIASTNHSNIPDTASTAHRANTSDRALRLAINSRNRYHRNLWIAMKKRDSLSFDRTCQQLRNSGLGLDAVSYALMINGTLMFSKSSDMDQALGMVEEMKEAGIHPSFIRFLSRLISLYLEMCYYNTRPLISNWLSVTRSSWLTAYLITIKNR</sequence>
<dbReference type="AlphaFoldDB" id="J4C7I8"/>